<sequence length="163" mass="18008">MESETVSEQDLELEKAFCGQQSFAVIKQHLHPSKGKRAHVYISDTACRILGLHAEEALARIASSPLNLYTRIRDLGSNGDTGCVVTRFAQQEEFDSVRAHRNRARVRQRLIGKKGQLAVSYSCLILASPGYTWILYPSVNLLKRTPLEVSVAGTVNVPVVLSS</sequence>
<feature type="transmembrane region" description="Helical" evidence="1">
    <location>
        <begin position="117"/>
        <end position="136"/>
    </location>
</feature>
<keyword evidence="1" id="KW-1133">Transmembrane helix</keyword>
<dbReference type="PaxDb" id="55529-EKX34742"/>
<dbReference type="EnsemblProtists" id="EKX34742">
    <property type="protein sequence ID" value="EKX34742"/>
    <property type="gene ID" value="GUITHDRAFT_119052"/>
</dbReference>
<evidence type="ECO:0000256" key="1">
    <source>
        <dbReference type="SAM" id="Phobius"/>
    </source>
</evidence>
<reference evidence="2 4" key="1">
    <citation type="journal article" date="2012" name="Nature">
        <title>Algal genomes reveal evolutionary mosaicism and the fate of nucleomorphs.</title>
        <authorList>
            <consortium name="DOE Joint Genome Institute"/>
            <person name="Curtis B.A."/>
            <person name="Tanifuji G."/>
            <person name="Burki F."/>
            <person name="Gruber A."/>
            <person name="Irimia M."/>
            <person name="Maruyama S."/>
            <person name="Arias M.C."/>
            <person name="Ball S.G."/>
            <person name="Gile G.H."/>
            <person name="Hirakawa Y."/>
            <person name="Hopkins J.F."/>
            <person name="Kuo A."/>
            <person name="Rensing S.A."/>
            <person name="Schmutz J."/>
            <person name="Symeonidi A."/>
            <person name="Elias M."/>
            <person name="Eveleigh R.J."/>
            <person name="Herman E.K."/>
            <person name="Klute M.J."/>
            <person name="Nakayama T."/>
            <person name="Obornik M."/>
            <person name="Reyes-Prieto A."/>
            <person name="Armbrust E.V."/>
            <person name="Aves S.J."/>
            <person name="Beiko R.G."/>
            <person name="Coutinho P."/>
            <person name="Dacks J.B."/>
            <person name="Durnford D.G."/>
            <person name="Fast N.M."/>
            <person name="Green B.R."/>
            <person name="Grisdale C.J."/>
            <person name="Hempel F."/>
            <person name="Henrissat B."/>
            <person name="Hoppner M.P."/>
            <person name="Ishida K."/>
            <person name="Kim E."/>
            <person name="Koreny L."/>
            <person name="Kroth P.G."/>
            <person name="Liu Y."/>
            <person name="Malik S.B."/>
            <person name="Maier U.G."/>
            <person name="McRose D."/>
            <person name="Mock T."/>
            <person name="Neilson J.A."/>
            <person name="Onodera N.T."/>
            <person name="Poole A.M."/>
            <person name="Pritham E.J."/>
            <person name="Richards T.A."/>
            <person name="Rocap G."/>
            <person name="Roy S.W."/>
            <person name="Sarai C."/>
            <person name="Schaack S."/>
            <person name="Shirato S."/>
            <person name="Slamovits C.H."/>
            <person name="Spencer D.F."/>
            <person name="Suzuki S."/>
            <person name="Worden A.Z."/>
            <person name="Zauner S."/>
            <person name="Barry K."/>
            <person name="Bell C."/>
            <person name="Bharti A.K."/>
            <person name="Crow J.A."/>
            <person name="Grimwood J."/>
            <person name="Kramer R."/>
            <person name="Lindquist E."/>
            <person name="Lucas S."/>
            <person name="Salamov A."/>
            <person name="McFadden G.I."/>
            <person name="Lane C.E."/>
            <person name="Keeling P.J."/>
            <person name="Gray M.W."/>
            <person name="Grigoriev I.V."/>
            <person name="Archibald J.M."/>
        </authorList>
    </citation>
    <scope>NUCLEOTIDE SEQUENCE</scope>
    <source>
        <strain evidence="2 4">CCMP2712</strain>
    </source>
</reference>
<evidence type="ECO:0000313" key="3">
    <source>
        <dbReference type="EnsemblProtists" id="EKX34742"/>
    </source>
</evidence>
<proteinExistence type="predicted"/>
<protein>
    <submittedName>
        <fullName evidence="2 3">Uncharacterized protein</fullName>
    </submittedName>
</protein>
<dbReference type="Proteomes" id="UP000011087">
    <property type="component" value="Unassembled WGS sequence"/>
</dbReference>
<evidence type="ECO:0000313" key="2">
    <source>
        <dbReference type="EMBL" id="EKX34742.1"/>
    </source>
</evidence>
<dbReference type="EMBL" id="JH993103">
    <property type="protein sequence ID" value="EKX34742.1"/>
    <property type="molecule type" value="Genomic_DNA"/>
</dbReference>
<organism evidence="2">
    <name type="scientific">Guillardia theta (strain CCMP2712)</name>
    <name type="common">Cryptophyte</name>
    <dbReference type="NCBI Taxonomy" id="905079"/>
    <lineage>
        <taxon>Eukaryota</taxon>
        <taxon>Cryptophyceae</taxon>
        <taxon>Pyrenomonadales</taxon>
        <taxon>Geminigeraceae</taxon>
        <taxon>Guillardia</taxon>
    </lineage>
</organism>
<keyword evidence="1" id="KW-0812">Transmembrane</keyword>
<reference evidence="4" key="2">
    <citation type="submission" date="2012-11" db="EMBL/GenBank/DDBJ databases">
        <authorList>
            <person name="Kuo A."/>
            <person name="Curtis B.A."/>
            <person name="Tanifuji G."/>
            <person name="Burki F."/>
            <person name="Gruber A."/>
            <person name="Irimia M."/>
            <person name="Maruyama S."/>
            <person name="Arias M.C."/>
            <person name="Ball S.G."/>
            <person name="Gile G.H."/>
            <person name="Hirakawa Y."/>
            <person name="Hopkins J.F."/>
            <person name="Rensing S.A."/>
            <person name="Schmutz J."/>
            <person name="Symeonidi A."/>
            <person name="Elias M."/>
            <person name="Eveleigh R.J."/>
            <person name="Herman E.K."/>
            <person name="Klute M.J."/>
            <person name="Nakayama T."/>
            <person name="Obornik M."/>
            <person name="Reyes-Prieto A."/>
            <person name="Armbrust E.V."/>
            <person name="Aves S.J."/>
            <person name="Beiko R.G."/>
            <person name="Coutinho P."/>
            <person name="Dacks J.B."/>
            <person name="Durnford D.G."/>
            <person name="Fast N.M."/>
            <person name="Green B.R."/>
            <person name="Grisdale C."/>
            <person name="Hempe F."/>
            <person name="Henrissat B."/>
            <person name="Hoppner M.P."/>
            <person name="Ishida K.-I."/>
            <person name="Kim E."/>
            <person name="Koreny L."/>
            <person name="Kroth P.G."/>
            <person name="Liu Y."/>
            <person name="Malik S.-B."/>
            <person name="Maier U.G."/>
            <person name="McRose D."/>
            <person name="Mock T."/>
            <person name="Neilson J.A."/>
            <person name="Onodera N.T."/>
            <person name="Poole A.M."/>
            <person name="Pritham E.J."/>
            <person name="Richards T.A."/>
            <person name="Rocap G."/>
            <person name="Roy S.W."/>
            <person name="Sarai C."/>
            <person name="Schaack S."/>
            <person name="Shirato S."/>
            <person name="Slamovits C.H."/>
            <person name="Spencer D.F."/>
            <person name="Suzuki S."/>
            <person name="Worden A.Z."/>
            <person name="Zauner S."/>
            <person name="Barry K."/>
            <person name="Bell C."/>
            <person name="Bharti A.K."/>
            <person name="Crow J.A."/>
            <person name="Grimwood J."/>
            <person name="Kramer R."/>
            <person name="Lindquist E."/>
            <person name="Lucas S."/>
            <person name="Salamov A."/>
            <person name="McFadden G.I."/>
            <person name="Lane C.E."/>
            <person name="Keeling P.J."/>
            <person name="Gray M.W."/>
            <person name="Grigoriev I.V."/>
            <person name="Archibald J.M."/>
        </authorList>
    </citation>
    <scope>NUCLEOTIDE SEQUENCE</scope>
    <source>
        <strain evidence="4">CCMP2712</strain>
    </source>
</reference>
<evidence type="ECO:0000313" key="4">
    <source>
        <dbReference type="Proteomes" id="UP000011087"/>
    </source>
</evidence>
<dbReference type="HOGENOM" id="CLU_1630167_0_0_1"/>
<dbReference type="AlphaFoldDB" id="L1IF91"/>
<dbReference type="KEGG" id="gtt:GUITHDRAFT_119052"/>
<accession>L1IF91</accession>
<keyword evidence="1" id="KW-0472">Membrane</keyword>
<reference evidence="3" key="3">
    <citation type="submission" date="2016-03" db="UniProtKB">
        <authorList>
            <consortium name="EnsemblProtists"/>
        </authorList>
    </citation>
    <scope>IDENTIFICATION</scope>
</reference>
<dbReference type="RefSeq" id="XP_005821722.1">
    <property type="nucleotide sequence ID" value="XM_005821665.1"/>
</dbReference>
<gene>
    <name evidence="2" type="ORF">GUITHDRAFT_119052</name>
</gene>
<dbReference type="GeneID" id="17291529"/>
<keyword evidence="4" id="KW-1185">Reference proteome</keyword>
<name>L1IF91_GUITC</name>